<evidence type="ECO:0000313" key="4">
    <source>
        <dbReference type="Proteomes" id="UP000002255"/>
    </source>
</evidence>
<dbReference type="EMBL" id="CP001821">
    <property type="protein sequence ID" value="ACZ30570.1"/>
    <property type="molecule type" value="Genomic_DNA"/>
</dbReference>
<dbReference type="InterPro" id="IPR051807">
    <property type="entry name" value="Sec-metab_biosynth-assoc"/>
</dbReference>
<protein>
    <submittedName>
        <fullName evidence="3">YCII-related protein</fullName>
    </submittedName>
</protein>
<dbReference type="eggNOG" id="COG2350">
    <property type="taxonomic scope" value="Bacteria"/>
</dbReference>
<dbReference type="RefSeq" id="WP_012878312.1">
    <property type="nucleotide sequence ID" value="NC_013530.1"/>
</dbReference>
<proteinExistence type="inferred from homology"/>
<dbReference type="KEGG" id="xce:Xcel_1540"/>
<dbReference type="HOGENOM" id="CLU_110355_7_0_11"/>
<keyword evidence="4" id="KW-1185">Reference proteome</keyword>
<dbReference type="OrthoDB" id="8968203at2"/>
<dbReference type="SUPFAM" id="SSF54909">
    <property type="entry name" value="Dimeric alpha+beta barrel"/>
    <property type="match status" value="1"/>
</dbReference>
<organism evidence="3 4">
    <name type="scientific">Xylanimonas cellulosilytica (strain DSM 15894 / JCM 12276 / CECT 5975 / KCTC 9989 / LMG 20990 / NBRC 107835 / XIL07)</name>
    <dbReference type="NCBI Taxonomy" id="446471"/>
    <lineage>
        <taxon>Bacteria</taxon>
        <taxon>Bacillati</taxon>
        <taxon>Actinomycetota</taxon>
        <taxon>Actinomycetes</taxon>
        <taxon>Micrococcales</taxon>
        <taxon>Promicromonosporaceae</taxon>
        <taxon>Xylanimonas</taxon>
    </lineage>
</organism>
<sequence length="97" mass="10258">MPVFAVTYEYSPDSARLGELRPEHRAFLSGLHDAGSVIVSGPLPADDGGAGGALILIEADDADAVATLLDTDPFRREGLIAERTVRDWLPVIGSLGR</sequence>
<evidence type="ECO:0000313" key="3">
    <source>
        <dbReference type="EMBL" id="ACZ30570.1"/>
    </source>
</evidence>
<dbReference type="InterPro" id="IPR005545">
    <property type="entry name" value="YCII"/>
</dbReference>
<dbReference type="PANTHER" id="PTHR33606:SF3">
    <property type="entry name" value="PROTEIN YCII"/>
    <property type="match status" value="1"/>
</dbReference>
<dbReference type="PANTHER" id="PTHR33606">
    <property type="entry name" value="PROTEIN YCII"/>
    <property type="match status" value="1"/>
</dbReference>
<evidence type="ECO:0000256" key="1">
    <source>
        <dbReference type="ARBA" id="ARBA00007689"/>
    </source>
</evidence>
<comment type="similarity">
    <text evidence="1">Belongs to the YciI family.</text>
</comment>
<gene>
    <name evidence="3" type="ordered locus">Xcel_1540</name>
</gene>
<reference evidence="4" key="1">
    <citation type="submission" date="2009-11" db="EMBL/GenBank/DDBJ databases">
        <title>The complete chromosome of Xylanimonas cellulosilytica DSM 15894.</title>
        <authorList>
            <consortium name="US DOE Joint Genome Institute (JGI-PGF)"/>
            <person name="Lucas S."/>
            <person name="Copeland A."/>
            <person name="Lapidus A."/>
            <person name="Glavina del Rio T."/>
            <person name="Dalin E."/>
            <person name="Tice H."/>
            <person name="Bruce D."/>
            <person name="Goodwin L."/>
            <person name="Pitluck S."/>
            <person name="Kyrpides N."/>
            <person name="Mavromatis K."/>
            <person name="Ivanova N."/>
            <person name="Mikhailova N."/>
            <person name="Foster B."/>
            <person name="Clum A."/>
            <person name="Brettin T."/>
            <person name="Detter J.C."/>
            <person name="Han C."/>
            <person name="Larimer F."/>
            <person name="Land M."/>
            <person name="Hauser L."/>
            <person name="Markowitz V."/>
            <person name="Cheng J.F."/>
            <person name="Hugenholtz P."/>
            <person name="Woyke T."/>
            <person name="Wu D."/>
            <person name="Gehrich-Schroeter G."/>
            <person name="Schneider S."/>
            <person name="Pukall S.R."/>
            <person name="Klenk H.P."/>
            <person name="Eisen J.A."/>
        </authorList>
    </citation>
    <scope>NUCLEOTIDE SEQUENCE [LARGE SCALE GENOMIC DNA]</scope>
    <source>
        <strain evidence="4">DSM 15894 / CECT 5975 / LMG 20990 / XIL07</strain>
    </source>
</reference>
<dbReference type="Pfam" id="PF03795">
    <property type="entry name" value="YCII"/>
    <property type="match status" value="1"/>
</dbReference>
<dbReference type="Proteomes" id="UP000002255">
    <property type="component" value="Chromosome"/>
</dbReference>
<dbReference type="AlphaFoldDB" id="D1BS78"/>
<dbReference type="InterPro" id="IPR011008">
    <property type="entry name" value="Dimeric_a/b-barrel"/>
</dbReference>
<evidence type="ECO:0000259" key="2">
    <source>
        <dbReference type="Pfam" id="PF03795"/>
    </source>
</evidence>
<name>D1BS78_XYLCX</name>
<dbReference type="STRING" id="446471.Xcel_1540"/>
<dbReference type="Gene3D" id="3.30.70.1060">
    <property type="entry name" value="Dimeric alpha+beta barrel"/>
    <property type="match status" value="1"/>
</dbReference>
<reference evidence="3 4" key="2">
    <citation type="journal article" date="2010" name="Stand. Genomic Sci.">
        <title>Complete genome sequence of Xylanimonas cellulosilytica type strain (XIL07).</title>
        <authorList>
            <person name="Foster B."/>
            <person name="Pukall R."/>
            <person name="Abt B."/>
            <person name="Nolan M."/>
            <person name="Glavina Del Rio T."/>
            <person name="Chen F."/>
            <person name="Lucas S."/>
            <person name="Tice H."/>
            <person name="Pitluck S."/>
            <person name="Cheng J.-F."/>
            <person name="Chertkov O."/>
            <person name="Brettin T."/>
            <person name="Han C."/>
            <person name="Detter J.C."/>
            <person name="Bruce D."/>
            <person name="Goodwin L."/>
            <person name="Ivanova N."/>
            <person name="Mavromatis K."/>
            <person name="Pati A."/>
            <person name="Mikhailova N."/>
            <person name="Chen A."/>
            <person name="Palaniappan K."/>
            <person name="Land M."/>
            <person name="Hauser L."/>
            <person name="Chang Y.-J."/>
            <person name="Jeffries C.D."/>
            <person name="Chain P."/>
            <person name="Rohde M."/>
            <person name="Goeker M."/>
            <person name="Bristow J."/>
            <person name="Eisen J.A."/>
            <person name="Markowitz V."/>
            <person name="Hugenholtz P."/>
            <person name="Kyrpides N.C."/>
            <person name="Klenk H.-P."/>
            <person name="Lapidus A."/>
        </authorList>
    </citation>
    <scope>NUCLEOTIDE SEQUENCE [LARGE SCALE GENOMIC DNA]</scope>
    <source>
        <strain evidence="4">DSM 15894 / CECT 5975 / LMG 20990 / XIL07</strain>
    </source>
</reference>
<feature type="domain" description="YCII-related" evidence="2">
    <location>
        <begin position="4"/>
        <end position="88"/>
    </location>
</feature>
<accession>D1BS78</accession>